<proteinExistence type="predicted"/>
<dbReference type="RefSeq" id="WP_171643319.1">
    <property type="nucleotide sequence ID" value="NZ_WHOA01000086.1"/>
</dbReference>
<evidence type="ECO:0000313" key="4">
    <source>
        <dbReference type="EMBL" id="NOU71999.1"/>
    </source>
</evidence>
<sequence length="83" mass="9712">MIKTRFIECLVQISRFYAAHGTPHPTLAYTYEQWIASVISLIEQHYNKPFSLDQLSRLCGMSIPSFTAKFKTYTKKTFVEYKP</sequence>
<keyword evidence="2" id="KW-0804">Transcription</keyword>
<dbReference type="EMBL" id="WHOA01000086">
    <property type="protein sequence ID" value="NOU71999.1"/>
    <property type="molecule type" value="Genomic_DNA"/>
</dbReference>
<dbReference type="SUPFAM" id="SSF46689">
    <property type="entry name" value="Homeodomain-like"/>
    <property type="match status" value="1"/>
</dbReference>
<dbReference type="InterPro" id="IPR009057">
    <property type="entry name" value="Homeodomain-like_sf"/>
</dbReference>
<comment type="caution">
    <text evidence="4">The sequence shown here is derived from an EMBL/GenBank/DDBJ whole genome shotgun (WGS) entry which is preliminary data.</text>
</comment>
<protein>
    <submittedName>
        <fullName evidence="4">AraC family transcriptional regulator</fullName>
    </submittedName>
</protein>
<dbReference type="Pfam" id="PF00165">
    <property type="entry name" value="HTH_AraC"/>
    <property type="match status" value="1"/>
</dbReference>
<name>A0ABX1XUC5_9BACL</name>
<dbReference type="Proteomes" id="UP000616779">
    <property type="component" value="Unassembled WGS sequence"/>
</dbReference>
<accession>A0ABX1XUC5</accession>
<gene>
    <name evidence="4" type="ORF">GC098_11310</name>
</gene>
<organism evidence="4 5">
    <name type="scientific">Paenibacillus phytorum</name>
    <dbReference type="NCBI Taxonomy" id="2654977"/>
    <lineage>
        <taxon>Bacteria</taxon>
        <taxon>Bacillati</taxon>
        <taxon>Bacillota</taxon>
        <taxon>Bacilli</taxon>
        <taxon>Bacillales</taxon>
        <taxon>Paenibacillaceae</taxon>
        <taxon>Paenibacillus</taxon>
    </lineage>
</organism>
<evidence type="ECO:0000256" key="2">
    <source>
        <dbReference type="ARBA" id="ARBA00023163"/>
    </source>
</evidence>
<keyword evidence="1" id="KW-0805">Transcription regulation</keyword>
<reference evidence="4 5" key="1">
    <citation type="submission" date="2019-10" db="EMBL/GenBank/DDBJ databases">
        <title>Description of Paenibacillus terrestris sp. nov.</title>
        <authorList>
            <person name="Carlier A."/>
            <person name="Qi S."/>
        </authorList>
    </citation>
    <scope>NUCLEOTIDE SEQUENCE [LARGE SCALE GENOMIC DNA]</scope>
    <source>
        <strain evidence="4 5">LMG 31458</strain>
    </source>
</reference>
<evidence type="ECO:0000259" key="3">
    <source>
        <dbReference type="PROSITE" id="PS01124"/>
    </source>
</evidence>
<feature type="domain" description="HTH araC/xylS-type" evidence="3">
    <location>
        <begin position="36"/>
        <end position="83"/>
    </location>
</feature>
<evidence type="ECO:0000313" key="5">
    <source>
        <dbReference type="Proteomes" id="UP000616779"/>
    </source>
</evidence>
<dbReference type="PROSITE" id="PS01124">
    <property type="entry name" value="HTH_ARAC_FAMILY_2"/>
    <property type="match status" value="1"/>
</dbReference>
<dbReference type="Gene3D" id="1.10.10.60">
    <property type="entry name" value="Homeodomain-like"/>
    <property type="match status" value="1"/>
</dbReference>
<evidence type="ECO:0000256" key="1">
    <source>
        <dbReference type="ARBA" id="ARBA00023015"/>
    </source>
</evidence>
<dbReference type="InterPro" id="IPR018060">
    <property type="entry name" value="HTH_AraC"/>
</dbReference>
<keyword evidence="5" id="KW-1185">Reference proteome</keyword>